<reference evidence="2 3" key="2">
    <citation type="journal article" date="2014" name="BMC Genomics">
        <title>An improved genome of the model marine alga Ostreococcus tauri unfolds by assessing Illumina de novo assemblies.</title>
        <authorList>
            <person name="Blanc-Mathieu R."/>
            <person name="Verhelst B."/>
            <person name="Derelle E."/>
            <person name="Rombauts S."/>
            <person name="Bouget F.Y."/>
            <person name="Carre I."/>
            <person name="Chateau A."/>
            <person name="Eyre-Walker A."/>
            <person name="Grimsley N."/>
            <person name="Moreau H."/>
            <person name="Piegu B."/>
            <person name="Rivals E."/>
            <person name="Schackwitz W."/>
            <person name="Van de Peer Y."/>
            <person name="Piganeau G."/>
        </authorList>
    </citation>
    <scope>NUCLEOTIDE SEQUENCE [LARGE SCALE GENOMIC DNA]</scope>
    <source>
        <strain evidence="3">OTTH 0595 / CCAP 157/2 / RCC745</strain>
    </source>
</reference>
<dbReference type="KEGG" id="ota:OT_ostta20g00760"/>
<evidence type="ECO:0000256" key="1">
    <source>
        <dbReference type="SAM" id="Phobius"/>
    </source>
</evidence>
<dbReference type="InParanoid" id="A0A096P9Z2"/>
<feature type="transmembrane region" description="Helical" evidence="1">
    <location>
        <begin position="161"/>
        <end position="188"/>
    </location>
</feature>
<dbReference type="EMBL" id="CAID01000020">
    <property type="protein sequence ID" value="CEG00875.1"/>
    <property type="molecule type" value="Genomic_DNA"/>
</dbReference>
<feature type="transmembrane region" description="Helical" evidence="1">
    <location>
        <begin position="234"/>
        <end position="254"/>
    </location>
</feature>
<organism evidence="2 3">
    <name type="scientific">Ostreococcus tauri</name>
    <name type="common">Marine green alga</name>
    <dbReference type="NCBI Taxonomy" id="70448"/>
    <lineage>
        <taxon>Eukaryota</taxon>
        <taxon>Viridiplantae</taxon>
        <taxon>Chlorophyta</taxon>
        <taxon>Mamiellophyceae</taxon>
        <taxon>Mamiellales</taxon>
        <taxon>Bathycoccaceae</taxon>
        <taxon>Ostreococcus</taxon>
    </lineage>
</organism>
<name>A0A096P9Z2_OSTTA</name>
<accession>A0A096P9Z2</accession>
<sequence length="301" mass="32465">MALVLSLAAGIWAQSVNLGGTFVLAFFRVHTVPVVAAVFGAGVAVWKFACATFVRVAVLERAVGSTNLSSSTFKFSLVTFGEAWDILKAAKSSLARLLACDFRRTLSLAWNSLITIPIPYLGVIRMLDFAIAGAVVINEREKSPKEALKRSQELMYGYRLLLLRTAFLCSVVASVLVGGVIGIFLLLVPTLPKVMLPPLDPVTGTVATADALSGFINGAAFDRVWVMGTPVERFATMALLVCGLSMSFLFTLGLRELVSLFYAETSARYVPPPPPSESANASGDSFWKRVQFWKKPKTSSS</sequence>
<keyword evidence="3" id="KW-1185">Reference proteome</keyword>
<protein>
    <submittedName>
        <fullName evidence="2">Unnamed product</fullName>
    </submittedName>
</protein>
<keyword evidence="1" id="KW-1133">Transmembrane helix</keyword>
<keyword evidence="1" id="KW-0472">Membrane</keyword>
<dbReference type="GeneID" id="9838615"/>
<proteinExistence type="predicted"/>
<dbReference type="Proteomes" id="UP000009170">
    <property type="component" value="Unassembled WGS sequence"/>
</dbReference>
<reference evidence="3" key="1">
    <citation type="journal article" date="2006" name="Proc. Natl. Acad. Sci. U.S.A.">
        <title>Genome analysis of the smallest free-living eukaryote Ostreococcus tauri unveils many unique features.</title>
        <authorList>
            <person name="Derelle E."/>
            <person name="Ferraz C."/>
            <person name="Rombauts S."/>
            <person name="Rouze P."/>
            <person name="Worden A.Z."/>
            <person name="Robbens S."/>
            <person name="Partensky F."/>
            <person name="Degroeve S."/>
            <person name="Echeynie S."/>
            <person name="Cooke R."/>
            <person name="Saeys Y."/>
            <person name="Wuyts J."/>
            <person name="Jabbari K."/>
            <person name="Bowler C."/>
            <person name="Panaud O."/>
            <person name="Piegu B."/>
            <person name="Ball S.G."/>
            <person name="Ral J.-P."/>
            <person name="Bouget F.-Y."/>
            <person name="Piganeau G."/>
            <person name="De Baets B."/>
            <person name="Picard A."/>
            <person name="Delseny M."/>
            <person name="Demaille J."/>
            <person name="Van de Peer Y."/>
            <person name="Moreau H."/>
        </authorList>
    </citation>
    <scope>NUCLEOTIDE SEQUENCE [LARGE SCALE GENOMIC DNA]</scope>
    <source>
        <strain evidence="3">OTTH 0595 / CCAP 157/2 / RCC745</strain>
    </source>
</reference>
<comment type="caution">
    <text evidence="2">The sequence shown here is derived from an EMBL/GenBank/DDBJ whole genome shotgun (WGS) entry which is preliminary data.</text>
</comment>
<dbReference type="AlphaFoldDB" id="A0A096P9Z2"/>
<evidence type="ECO:0000313" key="2">
    <source>
        <dbReference type="EMBL" id="CEG00875.1"/>
    </source>
</evidence>
<evidence type="ECO:0000313" key="3">
    <source>
        <dbReference type="Proteomes" id="UP000009170"/>
    </source>
</evidence>
<keyword evidence="1" id="KW-0812">Transmembrane</keyword>
<feature type="transmembrane region" description="Helical" evidence="1">
    <location>
        <begin position="34"/>
        <end position="58"/>
    </location>
</feature>
<dbReference type="RefSeq" id="XP_022840641.1">
    <property type="nucleotide sequence ID" value="XM_022985533.1"/>
</dbReference>
<dbReference type="OrthoDB" id="498604at2759"/>
<gene>
    <name evidence="2" type="ORF">OT_ostta20g00760</name>
</gene>